<dbReference type="RefSeq" id="WP_087186439.1">
    <property type="nucleotide sequence ID" value="NZ_NFHO01000006.1"/>
</dbReference>
<protein>
    <recommendedName>
        <fullName evidence="5">Peptidase M28 domain-containing protein</fullName>
    </recommendedName>
</protein>
<feature type="region of interest" description="Disordered" evidence="1">
    <location>
        <begin position="930"/>
        <end position="949"/>
    </location>
</feature>
<organism evidence="3 4">
    <name type="scientific">Enorma massiliensis</name>
    <dbReference type="NCBI Taxonomy" id="1472761"/>
    <lineage>
        <taxon>Bacteria</taxon>
        <taxon>Bacillati</taxon>
        <taxon>Actinomycetota</taxon>
        <taxon>Coriobacteriia</taxon>
        <taxon>Coriobacteriales</taxon>
        <taxon>Coriobacteriaceae</taxon>
        <taxon>Enorma</taxon>
    </lineage>
</organism>
<evidence type="ECO:0000313" key="3">
    <source>
        <dbReference type="EMBL" id="OUN42777.1"/>
    </source>
</evidence>
<feature type="compositionally biased region" description="Low complexity" evidence="1">
    <location>
        <begin position="811"/>
        <end position="827"/>
    </location>
</feature>
<feature type="region of interest" description="Disordered" evidence="1">
    <location>
        <begin position="605"/>
        <end position="717"/>
    </location>
</feature>
<sequence>MATTRKYLNHLLQNTGITPACSEEERAAAEDIARIFSNHGFEPEVQEFNASGTPKVVLAALGIALFVGAVLMGIGGVVGIIGLLLTVAVGVVYVLERMGKLSFAGFGAAGLSQNVIAYHKASGPLASPRNRPVVVVAHYDSPRADLFSQLPYATYKPIIVKLMPYMMVVPAVLAIIRLLPFPGGAKVVFWLLAIVAALIPLAHAVGIIANRFILPYTSGSICNKSSVAAMLGVMDAVAPFEHGEEFPNDVPFEDYFSEQVRMAQAAEVEAAVASGDLPEEALDEVAGVAVGDQAEVAEGQAGAQDDQGLGATLAGTAALSLDDLEAGQAELSGNAVPEAVDAMGATAAMAPVDAVAGAAVDAAAAVVDAGAAAAGAVQGADDAVAAQASESDSAGATVAMPVVDDGADDERVAEGAAAEHGAGEAPADDLADEPAELEDEGSSEEAEDEASAPSVINAYGNYRYGIDVIRAIGMVPESCAIEYDLTEPEPAPEAEADVAVDEGEPLDREQDDEFSDQTDEELPPLEDEFEVYTSDEDAYADADDYGLEDYGDYDDDAFAPAPVNHGAGAHPAGAAAGLAETLSAVGARASRFFDGALRKGRSMLDSVTSHGQGDASNEELEHDETTAEASAPTVDAAADGSTSVAEDAPVTADAAESGAPESAAAEAEQVADVADSDEGSSVAGGATQRFSVADAASLEQSEASGAQGSSGFDPDATIAQTRSFPVQDVAAAPSQASDAGAEQVETVDSLMAQITAPRRTTPQPAPQNRAFSMVPDPAAPSVNQMSTVNRSSLFDLPDPSTTPVDPFVTEPAAPAAPANQDATPAPAQSAFSVISSDQDYVADYGQDGGFGYSDGYGADTYERDDSVFETITADAPEPPAATGRAKSGKRGLGKLFHRKKQDESSMSDWLGVDDDFDAKRSGRDIGSWDNFEGDDWKGGATSSNGASQEDLRDAVTSMGDDELLGHDIWFVATGASELDNAGIQAFLDTHRDKLRGVFLINLESIGAGEPVMLATEGGEGGKRVLKGDKRIMNLVRRVSGAFHREFASIEMPYLTTDAYRAMSMSLRSLTIAGVEGNHLACSHSEDDLPYRVNEKNVRLVADVVTEVIRRS</sequence>
<dbReference type="AlphaFoldDB" id="A0A1Y3U6M7"/>
<dbReference type="Proteomes" id="UP000196560">
    <property type="component" value="Unassembled WGS sequence"/>
</dbReference>
<accession>A0A1Y3U6M7</accession>
<feature type="transmembrane region" description="Helical" evidence="2">
    <location>
        <begin position="162"/>
        <end position="181"/>
    </location>
</feature>
<comment type="caution">
    <text evidence="3">The sequence shown here is derived from an EMBL/GenBank/DDBJ whole genome shotgun (WGS) entry which is preliminary data.</text>
</comment>
<keyword evidence="2" id="KW-0472">Membrane</keyword>
<feature type="region of interest" description="Disordered" evidence="1">
    <location>
        <begin position="797"/>
        <end position="827"/>
    </location>
</feature>
<feature type="compositionally biased region" description="Polar residues" evidence="1">
    <location>
        <begin position="605"/>
        <end position="615"/>
    </location>
</feature>
<dbReference type="STRING" id="1118060.GCA_000311845_00087"/>
<feature type="region of interest" description="Disordered" evidence="1">
    <location>
        <begin position="874"/>
        <end position="893"/>
    </location>
</feature>
<keyword evidence="2" id="KW-0812">Transmembrane</keyword>
<feature type="region of interest" description="Disordered" evidence="1">
    <location>
        <begin position="412"/>
        <end position="453"/>
    </location>
</feature>
<feature type="transmembrane region" description="Helical" evidence="2">
    <location>
        <begin position="187"/>
        <end position="209"/>
    </location>
</feature>
<feature type="compositionally biased region" description="Low complexity" evidence="1">
    <location>
        <begin position="699"/>
        <end position="711"/>
    </location>
</feature>
<evidence type="ECO:0000256" key="2">
    <source>
        <dbReference type="SAM" id="Phobius"/>
    </source>
</evidence>
<keyword evidence="4" id="KW-1185">Reference proteome</keyword>
<feature type="compositionally biased region" description="Low complexity" evidence="1">
    <location>
        <begin position="652"/>
        <end position="673"/>
    </location>
</feature>
<keyword evidence="2" id="KW-1133">Transmembrane helix</keyword>
<evidence type="ECO:0008006" key="5">
    <source>
        <dbReference type="Google" id="ProtNLM"/>
    </source>
</evidence>
<evidence type="ECO:0000256" key="1">
    <source>
        <dbReference type="SAM" id="MobiDB-lite"/>
    </source>
</evidence>
<name>A0A1Y3U6M7_9ACTN</name>
<dbReference type="Gene3D" id="3.40.630.10">
    <property type="entry name" value="Zn peptidases"/>
    <property type="match status" value="2"/>
</dbReference>
<dbReference type="eggNOG" id="COG3266">
    <property type="taxonomic scope" value="Bacteria"/>
</dbReference>
<feature type="transmembrane region" description="Helical" evidence="2">
    <location>
        <begin position="63"/>
        <end position="95"/>
    </location>
</feature>
<evidence type="ECO:0000313" key="4">
    <source>
        <dbReference type="Proteomes" id="UP000196560"/>
    </source>
</evidence>
<feature type="compositionally biased region" description="Acidic residues" evidence="1">
    <location>
        <begin position="426"/>
        <end position="450"/>
    </location>
</feature>
<feature type="compositionally biased region" description="Low complexity" evidence="1">
    <location>
        <begin position="414"/>
        <end position="425"/>
    </location>
</feature>
<dbReference type="SUPFAM" id="SSF53187">
    <property type="entry name" value="Zn-dependent exopeptidases"/>
    <property type="match status" value="2"/>
</dbReference>
<proteinExistence type="predicted"/>
<dbReference type="EMBL" id="NFHO01000006">
    <property type="protein sequence ID" value="OUN42777.1"/>
    <property type="molecule type" value="Genomic_DNA"/>
</dbReference>
<reference evidence="4" key="1">
    <citation type="submission" date="2017-04" db="EMBL/GenBank/DDBJ databases">
        <title>Function of individual gut microbiota members based on whole genome sequencing of pure cultures obtained from chicken caecum.</title>
        <authorList>
            <person name="Medvecky M."/>
            <person name="Cejkova D."/>
            <person name="Polansky O."/>
            <person name="Karasova D."/>
            <person name="Kubasova T."/>
            <person name="Cizek A."/>
            <person name="Rychlik I."/>
        </authorList>
    </citation>
    <scope>NUCLEOTIDE SEQUENCE [LARGE SCALE GENOMIC DNA]</scope>
    <source>
        <strain evidence="4">An70</strain>
    </source>
</reference>
<gene>
    <name evidence="3" type="ORF">B5G21_06095</name>
</gene>